<evidence type="ECO:0000313" key="2">
    <source>
        <dbReference type="EMBL" id="QJQ03295.1"/>
    </source>
</evidence>
<feature type="domain" description="DUF4123" evidence="1">
    <location>
        <begin position="8"/>
        <end position="105"/>
    </location>
</feature>
<name>A0A6M3ZX80_9BURK</name>
<dbReference type="RefSeq" id="WP_081584606.1">
    <property type="nucleotide sequence ID" value="NZ_CP008956.1"/>
</dbReference>
<sequence>MHPNYDRRFAPYLVPLNLSRFSDDCVLAASIELAWTAWSTPFLMARRGQPISGWIISERSAREVAAYWGRHCYLHFVQGRTRLLRFHDPGVRGMLWQDLDAGQRALLLRPVKAVFSLNRHQALESFSAPSTPPTGPDVVASHRLDERLRLSEQQWQQVNDYATVHAAWSYLVGEDLISRDTPVTEALRHSLGVASSYGVTSADDRMLFLVCGLRHGIGFHTHTRMAEVWRRTTGGEPFVDAVEAVSGRPFEQLPTYLMD</sequence>
<reference evidence="2 3" key="1">
    <citation type="journal article" date="2012" name="J. Bacteriol.">
        <title>Genome sequence of the pathogenic Herbaspirillum seropedicae strain Os34, isolated from rice roots.</title>
        <authorList>
            <person name="Ye W."/>
            <person name="Ye S."/>
            <person name="Liu J."/>
            <person name="Chang S."/>
            <person name="Chen M."/>
            <person name="Zhu B."/>
            <person name="Guo L."/>
            <person name="An Q."/>
        </authorList>
    </citation>
    <scope>NUCLEOTIDE SEQUENCE [LARGE SCALE GENOMIC DNA]</scope>
    <source>
        <strain evidence="2 3">Os34</strain>
    </source>
</reference>
<dbReference type="Pfam" id="PF13503">
    <property type="entry name" value="DUF4123"/>
    <property type="match status" value="1"/>
</dbReference>
<dbReference type="AlphaFoldDB" id="A0A6M3ZX80"/>
<evidence type="ECO:0000313" key="3">
    <source>
        <dbReference type="Proteomes" id="UP000501648"/>
    </source>
</evidence>
<protein>
    <submittedName>
        <fullName evidence="2">DUF4123 domain-containing protein</fullName>
    </submittedName>
</protein>
<dbReference type="EMBL" id="CP008956">
    <property type="protein sequence ID" value="QJQ03295.1"/>
    <property type="molecule type" value="Genomic_DNA"/>
</dbReference>
<gene>
    <name evidence="2" type="ORF">C798_24605</name>
</gene>
<proteinExistence type="predicted"/>
<organism evidence="2 3">
    <name type="scientific">Herbaspirillum rubrisubalbicans Os34</name>
    <dbReference type="NCBI Taxonomy" id="1235827"/>
    <lineage>
        <taxon>Bacteria</taxon>
        <taxon>Pseudomonadati</taxon>
        <taxon>Pseudomonadota</taxon>
        <taxon>Betaproteobacteria</taxon>
        <taxon>Burkholderiales</taxon>
        <taxon>Oxalobacteraceae</taxon>
        <taxon>Herbaspirillum</taxon>
    </lineage>
</organism>
<evidence type="ECO:0000259" key="1">
    <source>
        <dbReference type="Pfam" id="PF13503"/>
    </source>
</evidence>
<dbReference type="InterPro" id="IPR025391">
    <property type="entry name" value="DUF4123"/>
</dbReference>
<dbReference type="Proteomes" id="UP000501648">
    <property type="component" value="Chromosome"/>
</dbReference>
<accession>A0A6M3ZX80</accession>